<keyword evidence="1" id="KW-1133">Transmembrane helix</keyword>
<evidence type="ECO:0000313" key="3">
    <source>
        <dbReference type="WBParaSite" id="ACRNAN_scaffold3043.g24588.t1"/>
    </source>
</evidence>
<evidence type="ECO:0000256" key="1">
    <source>
        <dbReference type="SAM" id="Phobius"/>
    </source>
</evidence>
<dbReference type="AlphaFoldDB" id="A0A914DLD6"/>
<reference evidence="3" key="1">
    <citation type="submission" date="2022-11" db="UniProtKB">
        <authorList>
            <consortium name="WormBaseParasite"/>
        </authorList>
    </citation>
    <scope>IDENTIFICATION</scope>
</reference>
<evidence type="ECO:0000313" key="2">
    <source>
        <dbReference type="Proteomes" id="UP000887540"/>
    </source>
</evidence>
<sequence>MPTVTTIYRKDIVMILTNTPHGFKHVAQWPVINVLITLLSLVINFNAVIATLTALIGNQADIVIQVLHITAG</sequence>
<dbReference type="WBParaSite" id="ACRNAN_scaffold3043.g24588.t1">
    <property type="protein sequence ID" value="ACRNAN_scaffold3043.g24588.t1"/>
    <property type="gene ID" value="ACRNAN_scaffold3043.g24588"/>
</dbReference>
<proteinExistence type="predicted"/>
<organism evidence="2 3">
    <name type="scientific">Acrobeloides nanus</name>
    <dbReference type="NCBI Taxonomy" id="290746"/>
    <lineage>
        <taxon>Eukaryota</taxon>
        <taxon>Metazoa</taxon>
        <taxon>Ecdysozoa</taxon>
        <taxon>Nematoda</taxon>
        <taxon>Chromadorea</taxon>
        <taxon>Rhabditida</taxon>
        <taxon>Tylenchina</taxon>
        <taxon>Cephalobomorpha</taxon>
        <taxon>Cephaloboidea</taxon>
        <taxon>Cephalobidae</taxon>
        <taxon>Acrobeloides</taxon>
    </lineage>
</organism>
<dbReference type="Proteomes" id="UP000887540">
    <property type="component" value="Unplaced"/>
</dbReference>
<keyword evidence="1" id="KW-0812">Transmembrane</keyword>
<name>A0A914DLD6_9BILA</name>
<protein>
    <submittedName>
        <fullName evidence="3">Uncharacterized protein</fullName>
    </submittedName>
</protein>
<accession>A0A914DLD6</accession>
<feature type="transmembrane region" description="Helical" evidence="1">
    <location>
        <begin position="31"/>
        <end position="56"/>
    </location>
</feature>
<keyword evidence="2" id="KW-1185">Reference proteome</keyword>
<keyword evidence="1" id="KW-0472">Membrane</keyword>